<keyword evidence="10" id="KW-0472">Membrane</keyword>
<dbReference type="Gene3D" id="6.10.340.10">
    <property type="match status" value="1"/>
</dbReference>
<dbReference type="GO" id="GO:0004673">
    <property type="term" value="F:protein histidine kinase activity"/>
    <property type="evidence" value="ECO:0007669"/>
    <property type="project" value="UniProtKB-EC"/>
</dbReference>
<evidence type="ECO:0000313" key="12">
    <source>
        <dbReference type="EMBL" id="BBI36297.1"/>
    </source>
</evidence>
<evidence type="ECO:0000256" key="6">
    <source>
        <dbReference type="ARBA" id="ARBA00022741"/>
    </source>
</evidence>
<dbReference type="KEGG" id="cohn:KCTCHS21_56960"/>
<dbReference type="Proteomes" id="UP000289856">
    <property type="component" value="Chromosome"/>
</dbReference>
<dbReference type="SUPFAM" id="SSF55874">
    <property type="entry name" value="ATPase domain of HSP90 chaperone/DNA topoisomerase II/histidine kinase"/>
    <property type="match status" value="1"/>
</dbReference>
<feature type="transmembrane region" description="Helical" evidence="10">
    <location>
        <begin position="14"/>
        <end position="34"/>
    </location>
</feature>
<protein>
    <recommendedName>
        <fullName evidence="2">histidine kinase</fullName>
        <ecNumber evidence="2">2.7.13.3</ecNumber>
    </recommendedName>
</protein>
<dbReference type="InterPro" id="IPR007892">
    <property type="entry name" value="CHASE4"/>
</dbReference>
<keyword evidence="7" id="KW-0418">Kinase</keyword>
<dbReference type="GO" id="GO:0006935">
    <property type="term" value="P:chemotaxis"/>
    <property type="evidence" value="ECO:0007669"/>
    <property type="project" value="UniProtKB-KW"/>
</dbReference>
<dbReference type="InterPro" id="IPR003594">
    <property type="entry name" value="HATPase_dom"/>
</dbReference>
<name>A0A3T1DDX0_9BACL</name>
<gene>
    <name evidence="12" type="ORF">KCTCHS21_56960</name>
</gene>
<dbReference type="InterPro" id="IPR036890">
    <property type="entry name" value="HATPase_C_sf"/>
</dbReference>
<dbReference type="Gene3D" id="3.30.565.10">
    <property type="entry name" value="Histidine kinase-like ATPase, C-terminal domain"/>
    <property type="match status" value="1"/>
</dbReference>
<keyword evidence="8" id="KW-0067">ATP-binding</keyword>
<keyword evidence="6" id="KW-0547">Nucleotide-binding</keyword>
<evidence type="ECO:0000313" key="13">
    <source>
        <dbReference type="Proteomes" id="UP000289856"/>
    </source>
</evidence>
<evidence type="ECO:0000259" key="11">
    <source>
        <dbReference type="PROSITE" id="PS50109"/>
    </source>
</evidence>
<dbReference type="RefSeq" id="WP_162309394.1">
    <property type="nucleotide sequence ID" value="NZ_AP019400.1"/>
</dbReference>
<dbReference type="PRINTS" id="PR00344">
    <property type="entry name" value="BCTRLSENSOR"/>
</dbReference>
<evidence type="ECO:0000256" key="4">
    <source>
        <dbReference type="ARBA" id="ARBA00022553"/>
    </source>
</evidence>
<dbReference type="GO" id="GO:0000160">
    <property type="term" value="P:phosphorelay signal transduction system"/>
    <property type="evidence" value="ECO:0007669"/>
    <property type="project" value="UniProtKB-KW"/>
</dbReference>
<keyword evidence="13" id="KW-1185">Reference proteome</keyword>
<reference evidence="12 13" key="1">
    <citation type="submission" date="2019-01" db="EMBL/GenBank/DDBJ databases">
        <title>Complete genome sequence of Cohnella hallensis HS21 isolated from Korean fir (Abies koreana) rhizospheric soil.</title>
        <authorList>
            <person name="Jiang L."/>
            <person name="Kang S.W."/>
            <person name="Kim S."/>
            <person name="Jung J."/>
            <person name="Kim C.Y."/>
            <person name="Kim D.H."/>
            <person name="Kim S.W."/>
            <person name="Lee J."/>
        </authorList>
    </citation>
    <scope>NUCLEOTIDE SEQUENCE [LARGE SCALE GENOMIC DNA]</scope>
    <source>
        <strain evidence="12 13">HS21</strain>
    </source>
</reference>
<keyword evidence="5" id="KW-0808">Transferase</keyword>
<dbReference type="InterPro" id="IPR005467">
    <property type="entry name" value="His_kinase_dom"/>
</dbReference>
<dbReference type="AlphaFoldDB" id="A0A3T1DDX0"/>
<dbReference type="PANTHER" id="PTHR43395">
    <property type="entry name" value="SENSOR HISTIDINE KINASE CHEA"/>
    <property type="match status" value="1"/>
</dbReference>
<dbReference type="PROSITE" id="PS50109">
    <property type="entry name" value="HIS_KIN"/>
    <property type="match status" value="1"/>
</dbReference>
<evidence type="ECO:0000256" key="1">
    <source>
        <dbReference type="ARBA" id="ARBA00000085"/>
    </source>
</evidence>
<dbReference type="InterPro" id="IPR051315">
    <property type="entry name" value="Bact_Chemotaxis_CheA"/>
</dbReference>
<dbReference type="PANTHER" id="PTHR43395:SF10">
    <property type="entry name" value="CHEMOTAXIS PROTEIN CHEA"/>
    <property type="match status" value="1"/>
</dbReference>
<evidence type="ECO:0000256" key="8">
    <source>
        <dbReference type="ARBA" id="ARBA00022840"/>
    </source>
</evidence>
<keyword evidence="9" id="KW-0902">Two-component regulatory system</keyword>
<dbReference type="Pfam" id="PF02518">
    <property type="entry name" value="HATPase_c"/>
    <property type="match status" value="1"/>
</dbReference>
<keyword evidence="4" id="KW-0597">Phosphoprotein</keyword>
<dbReference type="FunFam" id="3.30.565.10:FF:000016">
    <property type="entry name" value="Chemotaxis protein CheA, putative"/>
    <property type="match status" value="1"/>
</dbReference>
<accession>A0A3T1DDX0</accession>
<comment type="catalytic activity">
    <reaction evidence="1">
        <text>ATP + protein L-histidine = ADP + protein N-phospho-L-histidine.</text>
        <dbReference type="EC" id="2.7.13.3"/>
    </reaction>
</comment>
<feature type="transmembrane region" description="Helical" evidence="10">
    <location>
        <begin position="281"/>
        <end position="300"/>
    </location>
</feature>
<dbReference type="EMBL" id="AP019400">
    <property type="protein sequence ID" value="BBI36297.1"/>
    <property type="molecule type" value="Genomic_DNA"/>
</dbReference>
<dbReference type="GO" id="GO:0005524">
    <property type="term" value="F:ATP binding"/>
    <property type="evidence" value="ECO:0007669"/>
    <property type="project" value="UniProtKB-KW"/>
</dbReference>
<evidence type="ECO:0000256" key="2">
    <source>
        <dbReference type="ARBA" id="ARBA00012438"/>
    </source>
</evidence>
<keyword evidence="10" id="KW-1133">Transmembrane helix</keyword>
<evidence type="ECO:0000256" key="5">
    <source>
        <dbReference type="ARBA" id="ARBA00022679"/>
    </source>
</evidence>
<dbReference type="EC" id="2.7.13.3" evidence="2"/>
<feature type="domain" description="Histidine kinase" evidence="11">
    <location>
        <begin position="707"/>
        <end position="845"/>
    </location>
</feature>
<evidence type="ECO:0000256" key="9">
    <source>
        <dbReference type="ARBA" id="ARBA00023012"/>
    </source>
</evidence>
<sequence length="848" mass="96647">MNNRRKRRSLTSEMVLWIGLLVVLPVLALMIYFYTSITSALRDTAYEKELQTNHTAKKSIEALGETILGVTITNGYWEDNRQALLAEDREWLERNIADMPRVVPDIDFVAEADLQGRILVQAGDIELFMDEVKVPHLMEKFETVKSFSGILDTAKGLAIVAVSQVTGDRGQNGAVGLLITGHFLNQENMTRLQDTLQTDIALLLSSGQFLSSTDELRAEDIHRFLAGHKVGESLQIVGREDVSLTKSAEDLIDISGRIIGVIYTESQSTAAMKTVNALERLGIYSLVVMVLLLVLVTYLLRRRIMLPLRHLTLMLEQVAAGHRVDDIPKHVEQADMELLQAIGRIGSLNQDLEKTVQKRTAAIQNLLNYAQQGFFTVHADLIVGEEYSLQCWRIFGKDIARMDLPLLLYPDNEQERKLLREIFEECFLHKNDLKRELIISLLPEELIIGELTVSAEYKVIEDSSGKAEEVMIILTDITEKMKIEHQMIQDRLVQQMVVQVVTHLEETNQILDEYKLFCEMWIVDNMNSNQPLDQRLLSVYKRVHTFKGSFSLLQFPNIVPRLHELESQLHERINDVENSTGEQSLQFLRSLQLHTWVEDDLKALTDILGEEMLFQQHKRVQNVTMPRKDWMMLEKKLTEALAEPQHLSLLAELREVRSKSFRELTAHYTDYLGIASERAGIHVYPMRVIGDEVTVDAHRFLLFSQSLIHVFRNIIVHAIEPPEERLELGKDERGTVTLAMEQVNNDFIVKVTDDGRGIDANKLRQRLVAKGLGEEQELLRLSDEEIFSYIFRDELTTTESVSELSGRGVGLSAVKDEVDRLGGTVEVNSLPGQGTTFTFKMPLEEDRE</sequence>
<proteinExistence type="predicted"/>
<evidence type="ECO:0000256" key="3">
    <source>
        <dbReference type="ARBA" id="ARBA00022500"/>
    </source>
</evidence>
<dbReference type="Pfam" id="PF05228">
    <property type="entry name" value="CHASE4"/>
    <property type="match status" value="1"/>
</dbReference>
<keyword evidence="3" id="KW-0145">Chemotaxis</keyword>
<evidence type="ECO:0000256" key="10">
    <source>
        <dbReference type="SAM" id="Phobius"/>
    </source>
</evidence>
<dbReference type="InterPro" id="IPR004358">
    <property type="entry name" value="Sig_transdc_His_kin-like_C"/>
</dbReference>
<keyword evidence="10" id="KW-0812">Transmembrane</keyword>
<organism evidence="12 13">
    <name type="scientific">Cohnella abietis</name>
    <dbReference type="NCBI Taxonomy" id="2507935"/>
    <lineage>
        <taxon>Bacteria</taxon>
        <taxon>Bacillati</taxon>
        <taxon>Bacillota</taxon>
        <taxon>Bacilli</taxon>
        <taxon>Bacillales</taxon>
        <taxon>Paenibacillaceae</taxon>
        <taxon>Cohnella</taxon>
    </lineage>
</organism>
<evidence type="ECO:0000256" key="7">
    <source>
        <dbReference type="ARBA" id="ARBA00022777"/>
    </source>
</evidence>
<dbReference type="SMART" id="SM00387">
    <property type="entry name" value="HATPase_c"/>
    <property type="match status" value="1"/>
</dbReference>